<proteinExistence type="predicted"/>
<feature type="chain" id="PRO_5004804641" evidence="1">
    <location>
        <begin position="26"/>
        <end position="106"/>
    </location>
</feature>
<reference evidence="2" key="1">
    <citation type="submission" date="2013-11" db="EMBL/GenBank/DDBJ databases">
        <title>Draft genome sequence and annotation of the entomopathogenic bacteria, Xenorhabdus cabanillasi strain JM26 and Xenorhabdus szentirmai strain DSM 16338.</title>
        <authorList>
            <person name="Gualtieri M."/>
            <person name="Ogier J.C."/>
            <person name="Pages S."/>
            <person name="Givaudan A."/>
            <person name="Gaudriault S."/>
        </authorList>
    </citation>
    <scope>NUCLEOTIDE SEQUENCE [LARGE SCALE GENOMIC DNA]</scope>
    <source>
        <strain evidence="2">DSM 16338</strain>
    </source>
</reference>
<accession>W1IX63</accession>
<evidence type="ECO:0000313" key="2">
    <source>
        <dbReference type="EMBL" id="CDL82211.1"/>
    </source>
</evidence>
<dbReference type="AlphaFoldDB" id="W1IX63"/>
<comment type="caution">
    <text evidence="2">The sequence shown here is derived from an EMBL/GenBank/DDBJ whole genome shotgun (WGS) entry which is preliminary data.</text>
</comment>
<organism evidence="2 3">
    <name type="scientific">Xenorhabdus szentirmaii DSM 16338</name>
    <dbReference type="NCBI Taxonomy" id="1427518"/>
    <lineage>
        <taxon>Bacteria</taxon>
        <taxon>Pseudomonadati</taxon>
        <taxon>Pseudomonadota</taxon>
        <taxon>Gammaproteobacteria</taxon>
        <taxon>Enterobacterales</taxon>
        <taxon>Morganellaceae</taxon>
        <taxon>Xenorhabdus</taxon>
    </lineage>
</organism>
<sequence>MSLIKNIIVLSSFILSMSIISHAYAADICIPKSQGEIKEITIAEDGYHFFVSFGNYTETMVWRNQTEPTGRAAFALLRIALSNSANIEVVSCNSSSILDFKVNVNN</sequence>
<feature type="signal peptide" evidence="1">
    <location>
        <begin position="1"/>
        <end position="25"/>
    </location>
</feature>
<dbReference type="GeneID" id="97126351"/>
<gene>
    <name evidence="2" type="ORF">XSR1_20040</name>
</gene>
<keyword evidence="1" id="KW-0732">Signal</keyword>
<evidence type="ECO:0000256" key="1">
    <source>
        <dbReference type="SAM" id="SignalP"/>
    </source>
</evidence>
<name>W1IX63_9GAMM</name>
<protein>
    <submittedName>
        <fullName evidence="2">Uncharacterized protein</fullName>
    </submittedName>
</protein>
<evidence type="ECO:0000313" key="3">
    <source>
        <dbReference type="Proteomes" id="UP000019202"/>
    </source>
</evidence>
<dbReference type="Proteomes" id="UP000019202">
    <property type="component" value="Unassembled WGS sequence"/>
</dbReference>
<dbReference type="EMBL" id="CBXF010000077">
    <property type="protein sequence ID" value="CDL82211.1"/>
    <property type="molecule type" value="Genomic_DNA"/>
</dbReference>
<keyword evidence="3" id="KW-1185">Reference proteome</keyword>
<dbReference type="RefSeq" id="WP_038236368.1">
    <property type="nucleotide sequence ID" value="NZ_CAWLWS010000077.1"/>
</dbReference>